<dbReference type="Proteomes" id="UP000580344">
    <property type="component" value="Unassembled WGS sequence"/>
</dbReference>
<reference evidence="2 3" key="1">
    <citation type="submission" date="2020-05" db="EMBL/GenBank/DDBJ databases">
        <title>Tigecycline resistant gene in Empedobacter stercoris.</title>
        <authorList>
            <person name="Chen Y."/>
            <person name="Cheng Y."/>
            <person name="Zhou K."/>
        </authorList>
    </citation>
    <scope>NUCLEOTIDE SEQUENCE [LARGE SCALE GENOMIC DNA]</scope>
    <source>
        <strain evidence="2 3">ES202</strain>
    </source>
</reference>
<dbReference type="Pfam" id="PF00975">
    <property type="entry name" value="Thioesterase"/>
    <property type="match status" value="1"/>
</dbReference>
<dbReference type="Gene3D" id="3.40.50.1820">
    <property type="entry name" value="alpha/beta hydrolase"/>
    <property type="match status" value="1"/>
</dbReference>
<sequence length="295" mass="34122">MKLLFVFLFAYVAFSCKQSVIETKVSKELDYELKIASNQKALLILFPCFPCDIEHTKQEAKFIKHIDQQGITTLLFNFNQKLYLSDQEKKNIITRLIDILNQHQLNKVNLYIGGFSSGGNVAMLIGNELMKEQNSIQPKGVFVVDSPIDLEELYKSAKKDIEENVSKAAVEEGKFLIELFNKELGAPEDSIQNYEYYSPYLMSKNSNKNIQFLKNIKIRLYCEPDIEWQSSNRNRTYEDLNAFKLKKMASHLKAIGAKSVEFIETENRGFRANGQKHPHSWNIVEKESLVDWMLN</sequence>
<dbReference type="PROSITE" id="PS51257">
    <property type="entry name" value="PROKAR_LIPOPROTEIN"/>
    <property type="match status" value="1"/>
</dbReference>
<protein>
    <recommendedName>
        <fullName evidence="1">Thioesterase domain-containing protein</fullName>
    </recommendedName>
</protein>
<organism evidence="2 3">
    <name type="scientific">Empedobacter stercoris</name>
    <dbReference type="NCBI Taxonomy" id="1628248"/>
    <lineage>
        <taxon>Bacteria</taxon>
        <taxon>Pseudomonadati</taxon>
        <taxon>Bacteroidota</taxon>
        <taxon>Flavobacteriia</taxon>
        <taxon>Flavobacteriales</taxon>
        <taxon>Weeksellaceae</taxon>
        <taxon>Empedobacter</taxon>
    </lineage>
</organism>
<evidence type="ECO:0000313" key="2">
    <source>
        <dbReference type="EMBL" id="NOJ74650.1"/>
    </source>
</evidence>
<evidence type="ECO:0000313" key="3">
    <source>
        <dbReference type="Proteomes" id="UP000580344"/>
    </source>
</evidence>
<dbReference type="RefSeq" id="WP_171621970.1">
    <property type="nucleotide sequence ID" value="NZ_CP104209.1"/>
</dbReference>
<comment type="caution">
    <text evidence="2">The sequence shown here is derived from an EMBL/GenBank/DDBJ whole genome shotgun (WGS) entry which is preliminary data.</text>
</comment>
<dbReference type="InterPro" id="IPR001031">
    <property type="entry name" value="Thioesterase"/>
</dbReference>
<proteinExistence type="predicted"/>
<accession>A0ABX1WJA2</accession>
<feature type="domain" description="Thioesterase" evidence="1">
    <location>
        <begin position="92"/>
        <end position="196"/>
    </location>
</feature>
<name>A0ABX1WJA2_9FLAO</name>
<gene>
    <name evidence="2" type="ORF">HMH06_02115</name>
</gene>
<keyword evidence="3" id="KW-1185">Reference proteome</keyword>
<evidence type="ECO:0000259" key="1">
    <source>
        <dbReference type="Pfam" id="PF00975"/>
    </source>
</evidence>
<dbReference type="InterPro" id="IPR029058">
    <property type="entry name" value="AB_hydrolase_fold"/>
</dbReference>
<dbReference type="EMBL" id="JABFOQ010000002">
    <property type="protein sequence ID" value="NOJ74650.1"/>
    <property type="molecule type" value="Genomic_DNA"/>
</dbReference>
<dbReference type="SUPFAM" id="SSF53474">
    <property type="entry name" value="alpha/beta-Hydrolases"/>
    <property type="match status" value="1"/>
</dbReference>